<feature type="compositionally biased region" description="Low complexity" evidence="5">
    <location>
        <begin position="7"/>
        <end position="21"/>
    </location>
</feature>
<keyword evidence="1" id="KW-0349">Heme</keyword>
<feature type="region of interest" description="Disordered" evidence="5">
    <location>
        <begin position="1"/>
        <end position="41"/>
    </location>
</feature>
<dbReference type="InterPro" id="IPR036400">
    <property type="entry name" value="Cyt_B5-like_heme/steroid_sf"/>
</dbReference>
<evidence type="ECO:0000256" key="5">
    <source>
        <dbReference type="SAM" id="MobiDB-lite"/>
    </source>
</evidence>
<accession>A0AAE8SUX9</accession>
<dbReference type="Proteomes" id="UP001187682">
    <property type="component" value="Unassembled WGS sequence"/>
</dbReference>
<feature type="compositionally biased region" description="Polar residues" evidence="5">
    <location>
        <begin position="1342"/>
        <end position="1351"/>
    </location>
</feature>
<dbReference type="PROSITE" id="PS50255">
    <property type="entry name" value="CYTOCHROME_B5_2"/>
    <property type="match status" value="1"/>
</dbReference>
<feature type="compositionally biased region" description="Basic residues" evidence="5">
    <location>
        <begin position="1744"/>
        <end position="1757"/>
    </location>
</feature>
<dbReference type="GO" id="GO:0016020">
    <property type="term" value="C:membrane"/>
    <property type="evidence" value="ECO:0007669"/>
    <property type="project" value="TreeGrafter"/>
</dbReference>
<evidence type="ECO:0000256" key="3">
    <source>
        <dbReference type="ARBA" id="ARBA00023004"/>
    </source>
</evidence>
<gene>
    <name evidence="7" type="ORF">DNG_04174</name>
</gene>
<dbReference type="InterPro" id="IPR018506">
    <property type="entry name" value="Cyt_B5_heme-BS"/>
</dbReference>
<comment type="similarity">
    <text evidence="4">Belongs to the cytochrome b5 family.</text>
</comment>
<evidence type="ECO:0000256" key="1">
    <source>
        <dbReference type="ARBA" id="ARBA00022617"/>
    </source>
</evidence>
<name>A0AAE8SUX9_9PEZI</name>
<evidence type="ECO:0000256" key="2">
    <source>
        <dbReference type="ARBA" id="ARBA00022723"/>
    </source>
</evidence>
<dbReference type="GO" id="GO:0020037">
    <property type="term" value="F:heme binding"/>
    <property type="evidence" value="ECO:0007669"/>
    <property type="project" value="InterPro"/>
</dbReference>
<dbReference type="SMART" id="SM01117">
    <property type="entry name" value="Cyt-b5"/>
    <property type="match status" value="2"/>
</dbReference>
<feature type="region of interest" description="Disordered" evidence="5">
    <location>
        <begin position="1652"/>
        <end position="1966"/>
    </location>
</feature>
<dbReference type="PROSITE" id="PS00191">
    <property type="entry name" value="CYTOCHROME_B5_1"/>
    <property type="match status" value="1"/>
</dbReference>
<dbReference type="Gene3D" id="3.10.120.10">
    <property type="entry name" value="Cytochrome b5-like heme/steroid binding domain"/>
    <property type="match status" value="1"/>
</dbReference>
<feature type="region of interest" description="Disordered" evidence="5">
    <location>
        <begin position="1338"/>
        <end position="1373"/>
    </location>
</feature>
<evidence type="ECO:0000256" key="4">
    <source>
        <dbReference type="ARBA" id="ARBA00038168"/>
    </source>
</evidence>
<feature type="region of interest" description="Disordered" evidence="5">
    <location>
        <begin position="1449"/>
        <end position="1491"/>
    </location>
</feature>
<dbReference type="PANTHER" id="PTHR19359">
    <property type="entry name" value="CYTOCHROME B5"/>
    <property type="match status" value="1"/>
</dbReference>
<organism evidence="7 8">
    <name type="scientific">Cephalotrichum gorgonifer</name>
    <dbReference type="NCBI Taxonomy" id="2041049"/>
    <lineage>
        <taxon>Eukaryota</taxon>
        <taxon>Fungi</taxon>
        <taxon>Dikarya</taxon>
        <taxon>Ascomycota</taxon>
        <taxon>Pezizomycotina</taxon>
        <taxon>Sordariomycetes</taxon>
        <taxon>Hypocreomycetidae</taxon>
        <taxon>Microascales</taxon>
        <taxon>Microascaceae</taxon>
        <taxon>Cephalotrichum</taxon>
    </lineage>
</organism>
<evidence type="ECO:0000313" key="7">
    <source>
        <dbReference type="EMBL" id="SPO01501.1"/>
    </source>
</evidence>
<feature type="compositionally biased region" description="Low complexity" evidence="5">
    <location>
        <begin position="1758"/>
        <end position="1768"/>
    </location>
</feature>
<dbReference type="InterPro" id="IPR001199">
    <property type="entry name" value="Cyt_B5-like_heme/steroid-bd"/>
</dbReference>
<dbReference type="Pfam" id="PF00173">
    <property type="entry name" value="Cyt-b5"/>
    <property type="match status" value="1"/>
</dbReference>
<dbReference type="SUPFAM" id="SSF55856">
    <property type="entry name" value="Cytochrome b5-like heme/steroid binding domain"/>
    <property type="match status" value="1"/>
</dbReference>
<keyword evidence="3" id="KW-0408">Iron</keyword>
<feature type="compositionally biased region" description="Basic and acidic residues" evidence="5">
    <location>
        <begin position="1769"/>
        <end position="1795"/>
    </location>
</feature>
<protein>
    <recommendedName>
        <fullName evidence="6">Cytochrome b5 heme-binding domain-containing protein</fullName>
    </recommendedName>
</protein>
<keyword evidence="8" id="KW-1185">Reference proteome</keyword>
<dbReference type="EMBL" id="ONZQ02000005">
    <property type="protein sequence ID" value="SPO01501.1"/>
    <property type="molecule type" value="Genomic_DNA"/>
</dbReference>
<feature type="domain" description="Cytochrome b5 heme-binding" evidence="6">
    <location>
        <begin position="1072"/>
        <end position="1151"/>
    </location>
</feature>
<keyword evidence="2" id="KW-0479">Metal-binding</keyword>
<dbReference type="InterPro" id="IPR050668">
    <property type="entry name" value="Cytochrome_b5"/>
</dbReference>
<sequence length="2021" mass="226315">MDENPIAAESPETAESPATTENSQSPESPTAAEKSRLPAPTISDYLVSQRELADRPRSSWGLRYGLESKGPGVFVNTDKSWISPSFPSFGPRAATNPRYFPNNLISEPSLLEDGVPAPVGTEADHLFTSERIQQQRFAGLRTWEASLLQDVKSYESANELAQGTMISNRLVVREDEWYPVFKKSRWIDYNFNIKDSGITLPRKIGGRDAIWSVNNHAVWRELRSSIELANRILRLAVRGPWLSSLLDSSSHETSHGVRYTLNADTGEISKPEPSTIRRFVQIDPSRRLAPETVNDMLQTTDHLISWSFFSPSDERNTPEPFRGQSICIVDCQAIEQSGKSQVIISLDSSLMKPLLSWKLNLAEKAVIQHTIAVNMVLAYGDALARNRGLLFLEEDKKRNPSLQHPRQYQMFFGEEPVADHRGSFSNSLFGAKLEFPLYQSPTDDTMRSGFQFITTARQFPLEEEAIKQLLAVGEITGPKNLLLAPNKVHKHSSYAIPSIWQASMMNEDFWRVKVAKEGILVLQVPKYIEAENVFHPAWSMKGFLTLQPKFQVDEKPTTAVFQGKEGGRTTLTKSLARPLTGPSDSQESSNQLKRQIWNRRVLWDKMRKDWYPDMYADWKGLPHANVDFREDLRLLTDEYFIRRSEFDEFRAHETARRWIIAPSFRERDDEIPVAFRCNALMCRAVGLAVMAALPARKKKKRCPRRGMLGIGINDKTWVLSESAKASNAPIKPFENWWADDEAPEFVLPERHAGETDKEIIMRRVSLLRESMRALELYDGQAMATPAVSRPLRAQIRHCLHVLRDEMTTEIMSRRAAGTPELDPESEEALEQGPGRWLDMFFRLSDYSYSGPVSSGKVATRSSAKEPKYMLLTKRAWENMRGKEPLLTNATIGEAPDQKYWSVGQVADHVSMADLWVLWWDGKEYLVYDITGLALRMGLSEADMETYVEYTEHGRVLKRGLANTFGSYAKHAHFKGTLIRWYDEGTIDLMSSVNRASRITIGDDVYNLEGFNYDDLGEIGSRLRRAVAHAAPGNIMTALRKYGLENHFPLIKRALARFRCGRLRRQDFPLKEKPCYTRDEVSWFMSEETGMYTVINDTVYDLTDFVDWHPGGRAVLLEHAVGKDATDIFNKMHRGPTCVEDSLGHLAVGRIVDLHEGDWYAHDEFLIHNHIYKLGVPELWKADDNSYANRLYKSSAWFSGDSAQDQVREGRKEAMRLTRHTEYIVGKKSLAGKLPGFSLAELQRCDGAEHEDGYNEAWVAIGTYSEGFVYNVTNLVRGASPDLKEILLKHCGQRADGKLAAWLKQYHAARIVGNLDRKAPTWGFDDIFYNHTRRTRVVRSGPSAASNHTTVMPPSLYTPASSPPIPQTRASHRSARTEIPRMGVLGSRIEKSGAKANSSPDLKAVLPRGWRAGKNKSLLFSALNEAVEARLRAEYDRELASQVKLRAEAKAQAGRPYPRMPLVDVRPLSEGETPPAGRDPVSPGRTPHQRYNLPDLPEIWPYGTYSMFLNKFTPEMKVLAAEHIVKYVLPESHGEPRPQSENDFESDVILYCRVLPVVQLYCGKNNDENWGGMNDYDSGEDDTIHALKGLAKLSAETRIEHLKKHGKEGTLWGIQAFHDMVPRVETRRRAREEAVGPLGPLNLRTRAALGALGAGIPAGTSNDNGTPASKRRRTEGDVAQDPVEDREIKRRRRGGLAGDSSEESSQEPEATSSDAAQPATHRWTKIWGLDGSQDDPDPDHEPRRRPSKGRKAGGRRGRGAAQGAASQRQPRPESESEFKSVPESKSKSGSESRPESVLEPGSVPNTGSGSEFEPGSESEGESGSDLQGPTLKKKNTKRTIPDRAAKRRPALSGPVLAQPQPEARPRSPRKKPVQDTRAGAEAGDASPDFQSSHSDSPPPQDNPKAKSRSHGKGLGSGKATTLPPAEREQSLSRRSSDASTTGWSRKKWKAPLGRPPPAEGGLGFHLPHHRYPWPDIDGLPPSEYSLALRAREARRRARTGALAASMLWPGRSSSSGSDKSRK</sequence>
<proteinExistence type="inferred from homology"/>
<evidence type="ECO:0000259" key="6">
    <source>
        <dbReference type="PROSITE" id="PS50255"/>
    </source>
</evidence>
<feature type="compositionally biased region" description="Low complexity" evidence="5">
    <location>
        <begin position="1885"/>
        <end position="1894"/>
    </location>
</feature>
<comment type="caution">
    <text evidence="7">The sequence shown here is derived from an EMBL/GenBank/DDBJ whole genome shotgun (WGS) entry which is preliminary data.</text>
</comment>
<dbReference type="GO" id="GO:0046872">
    <property type="term" value="F:metal ion binding"/>
    <property type="evidence" value="ECO:0007669"/>
    <property type="project" value="UniProtKB-KW"/>
</dbReference>
<feature type="compositionally biased region" description="Basic and acidic residues" evidence="5">
    <location>
        <begin position="1924"/>
        <end position="1935"/>
    </location>
</feature>
<evidence type="ECO:0000313" key="8">
    <source>
        <dbReference type="Proteomes" id="UP001187682"/>
    </source>
</evidence>
<reference evidence="7" key="1">
    <citation type="submission" date="2018-03" db="EMBL/GenBank/DDBJ databases">
        <authorList>
            <person name="Guldener U."/>
        </authorList>
    </citation>
    <scope>NUCLEOTIDE SEQUENCE</scope>
</reference>